<keyword evidence="2" id="KW-0677">Repeat</keyword>
<comment type="caution">
    <text evidence="6">The sequence shown here is derived from an EMBL/GenBank/DDBJ whole genome shotgun (WGS) entry which is preliminary data.</text>
</comment>
<dbReference type="Proteomes" id="UP000490980">
    <property type="component" value="Unassembled WGS sequence"/>
</dbReference>
<dbReference type="PROSITE" id="PS50293">
    <property type="entry name" value="TPR_REGION"/>
    <property type="match status" value="1"/>
</dbReference>
<dbReference type="InterPro" id="IPR052558">
    <property type="entry name" value="Siderophore_Hydrolase_D"/>
</dbReference>
<dbReference type="InterPro" id="IPR000801">
    <property type="entry name" value="Esterase-like"/>
</dbReference>
<dbReference type="PROSITE" id="PS50005">
    <property type="entry name" value="TPR"/>
    <property type="match status" value="1"/>
</dbReference>
<keyword evidence="4 5" id="KW-0802">TPR repeat</keyword>
<evidence type="ECO:0000313" key="7">
    <source>
        <dbReference type="Proteomes" id="UP000490980"/>
    </source>
</evidence>
<accession>A0A7X5UDK1</accession>
<dbReference type="Gene3D" id="3.40.50.1820">
    <property type="entry name" value="alpha/beta hydrolase"/>
    <property type="match status" value="1"/>
</dbReference>
<evidence type="ECO:0000256" key="2">
    <source>
        <dbReference type="ARBA" id="ARBA00022737"/>
    </source>
</evidence>
<evidence type="ECO:0000256" key="4">
    <source>
        <dbReference type="ARBA" id="ARBA00022803"/>
    </source>
</evidence>
<keyword evidence="3" id="KW-0378">Hydrolase</keyword>
<comment type="similarity">
    <text evidence="1">Belongs to the esterase D family.</text>
</comment>
<dbReference type="SUPFAM" id="SSF48452">
    <property type="entry name" value="TPR-like"/>
    <property type="match status" value="1"/>
</dbReference>
<organism evidence="6 7">
    <name type="scientific">Luteibacter anthropi</name>
    <dbReference type="NCBI Taxonomy" id="564369"/>
    <lineage>
        <taxon>Bacteria</taxon>
        <taxon>Pseudomonadati</taxon>
        <taxon>Pseudomonadota</taxon>
        <taxon>Gammaproteobacteria</taxon>
        <taxon>Lysobacterales</taxon>
        <taxon>Rhodanobacteraceae</taxon>
        <taxon>Luteibacter</taxon>
    </lineage>
</organism>
<keyword evidence="7" id="KW-1185">Reference proteome</keyword>
<dbReference type="Pfam" id="PF07719">
    <property type="entry name" value="TPR_2"/>
    <property type="match status" value="1"/>
</dbReference>
<dbReference type="SUPFAM" id="SSF53474">
    <property type="entry name" value="alpha/beta-Hydrolases"/>
    <property type="match status" value="1"/>
</dbReference>
<dbReference type="AlphaFoldDB" id="A0A7X5UDK1"/>
<evidence type="ECO:0000256" key="1">
    <source>
        <dbReference type="ARBA" id="ARBA00005622"/>
    </source>
</evidence>
<evidence type="ECO:0000256" key="5">
    <source>
        <dbReference type="PROSITE-ProRule" id="PRU00339"/>
    </source>
</evidence>
<dbReference type="Gene3D" id="1.25.40.10">
    <property type="entry name" value="Tetratricopeptide repeat domain"/>
    <property type="match status" value="1"/>
</dbReference>
<dbReference type="SMART" id="SM00028">
    <property type="entry name" value="TPR"/>
    <property type="match status" value="1"/>
</dbReference>
<proteinExistence type="inferred from homology"/>
<dbReference type="InterPro" id="IPR013105">
    <property type="entry name" value="TPR_2"/>
</dbReference>
<feature type="repeat" description="TPR" evidence="5">
    <location>
        <begin position="307"/>
        <end position="340"/>
    </location>
</feature>
<dbReference type="EMBL" id="JAARLZ010000013">
    <property type="protein sequence ID" value="NII08518.1"/>
    <property type="molecule type" value="Genomic_DNA"/>
</dbReference>
<sequence>MHLPASYGYPGNQQKHYPVLYVLDGETFFAMAATTTDFMGGGANGNYAIPEMIVVGVANTKRTRDMSPTHSLSHTGGIGDLSESGGGTAFLSFLETELATTIDRDYRTQPYRVLAGHSFAGLATVNAFQSRPSAFQGYIAIDPSLWWDSEVMLSKAKGAPPAEGHQRLYIALANTAAIKGPFEGIAAAHMGAIHAYAQFMSDTSSMKDRFKLDYFPDEEHGSVPMLALYNGLKFVFIDYKLTFAKGLNDPDSIGRHFDKVSETLGFRFLPSEQEVNVMGYMALHDMKQPDKAIKLFSLNTTWYPQSANAYDSLAEAYASTGNKALAIKNYQKALELNPGSDNARAWLKKLTTP</sequence>
<gene>
    <name evidence="6" type="ORF">HBF25_19210</name>
</gene>
<name>A0A7X5UDK1_9GAMM</name>
<dbReference type="PANTHER" id="PTHR40841:SF2">
    <property type="entry name" value="SIDEROPHORE-DEGRADING ESTERASE (EUROFUNG)"/>
    <property type="match status" value="1"/>
</dbReference>
<protein>
    <submittedName>
        <fullName evidence="6">Tetratricopeptide repeat protein</fullName>
    </submittedName>
</protein>
<dbReference type="GO" id="GO:0016788">
    <property type="term" value="F:hydrolase activity, acting on ester bonds"/>
    <property type="evidence" value="ECO:0007669"/>
    <property type="project" value="TreeGrafter"/>
</dbReference>
<dbReference type="InterPro" id="IPR029058">
    <property type="entry name" value="AB_hydrolase_fold"/>
</dbReference>
<dbReference type="InterPro" id="IPR019734">
    <property type="entry name" value="TPR_rpt"/>
</dbReference>
<dbReference type="InterPro" id="IPR011990">
    <property type="entry name" value="TPR-like_helical_dom_sf"/>
</dbReference>
<evidence type="ECO:0000313" key="6">
    <source>
        <dbReference type="EMBL" id="NII08518.1"/>
    </source>
</evidence>
<evidence type="ECO:0000256" key="3">
    <source>
        <dbReference type="ARBA" id="ARBA00022801"/>
    </source>
</evidence>
<dbReference type="PANTHER" id="PTHR40841">
    <property type="entry name" value="SIDEROPHORE TRIACETYLFUSARININE C ESTERASE"/>
    <property type="match status" value="1"/>
</dbReference>
<dbReference type="Pfam" id="PF00756">
    <property type="entry name" value="Esterase"/>
    <property type="match status" value="1"/>
</dbReference>
<reference evidence="6 7" key="1">
    <citation type="submission" date="2020-03" db="EMBL/GenBank/DDBJ databases">
        <authorList>
            <person name="Lai Q."/>
        </authorList>
    </citation>
    <scope>NUCLEOTIDE SEQUENCE [LARGE SCALE GENOMIC DNA]</scope>
    <source>
        <strain evidence="6 7">CCUG 25036</strain>
    </source>
</reference>